<sequence length="60" mass="6639">MIASDSAVLTSEENSTHPTMDSKLFSTAIVMVSYTTLIIQNHMAMPLKQLVLATQTRRLT</sequence>
<name>A0A5N7BHB5_9EURO</name>
<dbReference type="EMBL" id="ML736173">
    <property type="protein sequence ID" value="KAE8381176.1"/>
    <property type="molecule type" value="Genomic_DNA"/>
</dbReference>
<dbReference type="Proteomes" id="UP000326198">
    <property type="component" value="Unassembled WGS sequence"/>
</dbReference>
<dbReference type="AlphaFoldDB" id="A0A5N7BHB5"/>
<keyword evidence="2" id="KW-1185">Reference proteome</keyword>
<organism evidence="1 2">
    <name type="scientific">Aspergillus bertholletiae</name>
    <dbReference type="NCBI Taxonomy" id="1226010"/>
    <lineage>
        <taxon>Eukaryota</taxon>
        <taxon>Fungi</taxon>
        <taxon>Dikarya</taxon>
        <taxon>Ascomycota</taxon>
        <taxon>Pezizomycotina</taxon>
        <taxon>Eurotiomycetes</taxon>
        <taxon>Eurotiomycetidae</taxon>
        <taxon>Eurotiales</taxon>
        <taxon>Aspergillaceae</taxon>
        <taxon>Aspergillus</taxon>
        <taxon>Aspergillus subgen. Circumdati</taxon>
    </lineage>
</organism>
<accession>A0A5N7BHB5</accession>
<protein>
    <submittedName>
        <fullName evidence="1">Uncharacterized protein</fullName>
    </submittedName>
</protein>
<gene>
    <name evidence="1" type="ORF">BDV26DRAFT_255874</name>
</gene>
<evidence type="ECO:0000313" key="2">
    <source>
        <dbReference type="Proteomes" id="UP000326198"/>
    </source>
</evidence>
<reference evidence="1 2" key="1">
    <citation type="submission" date="2019-04" db="EMBL/GenBank/DDBJ databases">
        <title>Friends and foes A comparative genomics studyof 23 Aspergillus species from section Flavi.</title>
        <authorList>
            <consortium name="DOE Joint Genome Institute"/>
            <person name="Kjaerbolling I."/>
            <person name="Vesth T."/>
            <person name="Frisvad J.C."/>
            <person name="Nybo J.L."/>
            <person name="Theobald S."/>
            <person name="Kildgaard S."/>
            <person name="Isbrandt T."/>
            <person name="Kuo A."/>
            <person name="Sato A."/>
            <person name="Lyhne E.K."/>
            <person name="Kogle M.E."/>
            <person name="Wiebenga A."/>
            <person name="Kun R.S."/>
            <person name="Lubbers R.J."/>
            <person name="Makela M.R."/>
            <person name="Barry K."/>
            <person name="Chovatia M."/>
            <person name="Clum A."/>
            <person name="Daum C."/>
            <person name="Haridas S."/>
            <person name="He G."/>
            <person name="LaButti K."/>
            <person name="Lipzen A."/>
            <person name="Mondo S."/>
            <person name="Riley R."/>
            <person name="Salamov A."/>
            <person name="Simmons B.A."/>
            <person name="Magnuson J.K."/>
            <person name="Henrissat B."/>
            <person name="Mortensen U.H."/>
            <person name="Larsen T.O."/>
            <person name="Devries R.P."/>
            <person name="Grigoriev I.V."/>
            <person name="Machida M."/>
            <person name="Baker S.E."/>
            <person name="Andersen M.R."/>
        </authorList>
    </citation>
    <scope>NUCLEOTIDE SEQUENCE [LARGE SCALE GENOMIC DNA]</scope>
    <source>
        <strain evidence="1 2">IBT 29228</strain>
    </source>
</reference>
<proteinExistence type="predicted"/>
<evidence type="ECO:0000313" key="1">
    <source>
        <dbReference type="EMBL" id="KAE8381176.1"/>
    </source>
</evidence>